<feature type="region of interest" description="Disordered" evidence="1">
    <location>
        <begin position="1"/>
        <end position="48"/>
    </location>
</feature>
<dbReference type="Pfam" id="PF08613">
    <property type="entry name" value="Cyclin"/>
    <property type="match status" value="1"/>
</dbReference>
<comment type="caution">
    <text evidence="2">The sequence shown here is derived from an EMBL/GenBank/DDBJ whole genome shotgun (WGS) entry which is preliminary data.</text>
</comment>
<proteinExistence type="predicted"/>
<gene>
    <name evidence="2" type="ORF">EZS28_031926</name>
</gene>
<dbReference type="Proteomes" id="UP000324800">
    <property type="component" value="Unassembled WGS sequence"/>
</dbReference>
<dbReference type="InterPro" id="IPR036915">
    <property type="entry name" value="Cyclin-like_sf"/>
</dbReference>
<organism evidence="2 3">
    <name type="scientific">Streblomastix strix</name>
    <dbReference type="NCBI Taxonomy" id="222440"/>
    <lineage>
        <taxon>Eukaryota</taxon>
        <taxon>Metamonada</taxon>
        <taxon>Preaxostyla</taxon>
        <taxon>Oxymonadida</taxon>
        <taxon>Streblomastigidae</taxon>
        <taxon>Streblomastix</taxon>
    </lineage>
</organism>
<evidence type="ECO:0000256" key="1">
    <source>
        <dbReference type="SAM" id="MobiDB-lite"/>
    </source>
</evidence>
<protein>
    <recommendedName>
        <fullName evidence="4">Cyclin N-terminal domain-containing protein</fullName>
    </recommendedName>
</protein>
<evidence type="ECO:0000313" key="3">
    <source>
        <dbReference type="Proteomes" id="UP000324800"/>
    </source>
</evidence>
<sequence length="286" mass="32574">MSQIPMPVSKSVQIPHTTQLDGPKARSSQFGSIPKKKSPTPGDRNYNSVSTMYTDGDVGLANPEALCPSVCVILHHHIEDGHTQKQPIIMSVFSEQYHPLQLPNDPPLPRKYNIPTIEEIHFFLQLIVKRLELNACTYLMSLCYIERIIKSGKLTLCSLTWRRLCLSTLLLAGKVFHDEAPWNADMSDSFPWVALTDVSNMEISLLELLGFSVTFNPRQYTEYYLLCRDVAIRGGMTVPSEILTEDQLNTIEQKTQEKEEKIKKLEIVFQSENILIKKKERQAIIN</sequence>
<dbReference type="PANTHER" id="PTHR14248">
    <property type="entry name" value="CYCLIN Y, ISOFORM A"/>
    <property type="match status" value="1"/>
</dbReference>
<dbReference type="CDD" id="cd20540">
    <property type="entry name" value="CYCLIN_CCNY_like"/>
    <property type="match status" value="1"/>
</dbReference>
<dbReference type="OrthoDB" id="10250320at2759"/>
<dbReference type="InterPro" id="IPR013922">
    <property type="entry name" value="Cyclin_PHO80-like"/>
</dbReference>
<dbReference type="Gene3D" id="1.10.472.10">
    <property type="entry name" value="Cyclin-like"/>
    <property type="match status" value="1"/>
</dbReference>
<reference evidence="2 3" key="1">
    <citation type="submission" date="2019-03" db="EMBL/GenBank/DDBJ databases">
        <title>Single cell metagenomics reveals metabolic interactions within the superorganism composed of flagellate Streblomastix strix and complex community of Bacteroidetes bacteria on its surface.</title>
        <authorList>
            <person name="Treitli S.C."/>
            <person name="Kolisko M."/>
            <person name="Husnik F."/>
            <person name="Keeling P."/>
            <person name="Hampl V."/>
        </authorList>
    </citation>
    <scope>NUCLEOTIDE SEQUENCE [LARGE SCALE GENOMIC DNA]</scope>
    <source>
        <strain evidence="2">ST1C</strain>
    </source>
</reference>
<name>A0A5J4UQ76_9EUKA</name>
<dbReference type="AlphaFoldDB" id="A0A5J4UQ76"/>
<dbReference type="SUPFAM" id="SSF47954">
    <property type="entry name" value="Cyclin-like"/>
    <property type="match status" value="1"/>
</dbReference>
<evidence type="ECO:0000313" key="2">
    <source>
        <dbReference type="EMBL" id="KAA6372547.1"/>
    </source>
</evidence>
<dbReference type="GO" id="GO:0019901">
    <property type="term" value="F:protein kinase binding"/>
    <property type="evidence" value="ECO:0007669"/>
    <property type="project" value="InterPro"/>
</dbReference>
<feature type="compositionally biased region" description="Polar residues" evidence="1">
    <location>
        <begin position="10"/>
        <end position="31"/>
    </location>
</feature>
<evidence type="ECO:0008006" key="4">
    <source>
        <dbReference type="Google" id="ProtNLM"/>
    </source>
</evidence>
<dbReference type="EMBL" id="SNRW01013503">
    <property type="protein sequence ID" value="KAA6372547.1"/>
    <property type="molecule type" value="Genomic_DNA"/>
</dbReference>
<accession>A0A5J4UQ76</accession>